<accession>A0AA39G4C3</accession>
<evidence type="ECO:0000313" key="4">
    <source>
        <dbReference type="Proteomes" id="UP001168972"/>
    </source>
</evidence>
<gene>
    <name evidence="3" type="ORF">PV327_003362</name>
</gene>
<evidence type="ECO:0000256" key="2">
    <source>
        <dbReference type="SAM" id="MobiDB-lite"/>
    </source>
</evidence>
<feature type="compositionally biased region" description="Acidic residues" evidence="2">
    <location>
        <begin position="424"/>
        <end position="451"/>
    </location>
</feature>
<keyword evidence="4" id="KW-1185">Reference proteome</keyword>
<organism evidence="3 4">
    <name type="scientific">Microctonus hyperodae</name>
    <name type="common">Parasitoid wasp</name>
    <dbReference type="NCBI Taxonomy" id="165561"/>
    <lineage>
        <taxon>Eukaryota</taxon>
        <taxon>Metazoa</taxon>
        <taxon>Ecdysozoa</taxon>
        <taxon>Arthropoda</taxon>
        <taxon>Hexapoda</taxon>
        <taxon>Insecta</taxon>
        <taxon>Pterygota</taxon>
        <taxon>Neoptera</taxon>
        <taxon>Endopterygota</taxon>
        <taxon>Hymenoptera</taxon>
        <taxon>Apocrita</taxon>
        <taxon>Ichneumonoidea</taxon>
        <taxon>Braconidae</taxon>
        <taxon>Euphorinae</taxon>
        <taxon>Microctonus</taxon>
    </lineage>
</organism>
<name>A0AA39G4C3_MICHY</name>
<feature type="compositionally biased region" description="Low complexity" evidence="2">
    <location>
        <begin position="472"/>
        <end position="483"/>
    </location>
</feature>
<feature type="compositionally biased region" description="Low complexity" evidence="2">
    <location>
        <begin position="396"/>
        <end position="410"/>
    </location>
</feature>
<reference evidence="3" key="1">
    <citation type="journal article" date="2023" name="bioRxiv">
        <title>Scaffold-level genome assemblies of two parasitoid biocontrol wasps reveal the parthenogenesis mechanism and an associated novel virus.</title>
        <authorList>
            <person name="Inwood S."/>
            <person name="Skelly J."/>
            <person name="Guhlin J."/>
            <person name="Harrop T."/>
            <person name="Goldson S."/>
            <person name="Dearden P."/>
        </authorList>
    </citation>
    <scope>NUCLEOTIDE SEQUENCE</scope>
    <source>
        <strain evidence="3">Lincoln</strain>
        <tissue evidence="3">Whole body</tissue>
    </source>
</reference>
<proteinExistence type="predicted"/>
<sequence>MTDLLIGIAGSGFQTSENSATTSSSTTVTSNNGDVVYRTRNPSSIYRNSEMRHSRSEDILGGVGVGTPTRTQSPLLLDQGCASEDDLVATTALRDASSSSSLLQHSIYSYGGRRNATSPPPTFNATDRIDPEDSIRDIVTENDLYKFVLFKRHYDKYVALAEKYEESRGISYYLEERYHEVKAEKDRLIETQQELERRLESCEALLRDKEEELFLHLERSLRLDDEIDRLKNEYDACNAERERLEREQTSALRQLQLQATQSELTRRNLEHARQDIVRQTTVIRAERDALEHENTVLKEKLRLEQIELGTERRRREEGIAVLSHEAVSLRYAARHLHAAALHAVTCKRRRRCSVCLYAKRAFNETDEYRDDGKLFKCLKTPLQDLRTWLHPIPFQPTSSSSSSTRTRSPTVRGVSYIDESSSSSEDDDDDDDDDADDDHVNNDEDDDDEFGETIIAEISLSSTNSGPPPPASRAFSSDSGFSSEIGDRRSRSYEVGGSSRKISASSASSVIDPPGSTAANSDDVGQRFTPTSFIRSKWTSSFRRFLGRKSKTKINLDQVS</sequence>
<dbReference type="EMBL" id="JAQQBR010000002">
    <property type="protein sequence ID" value="KAK0181041.1"/>
    <property type="molecule type" value="Genomic_DNA"/>
</dbReference>
<feature type="region of interest" description="Disordered" evidence="2">
    <location>
        <begin position="15"/>
        <end position="36"/>
    </location>
</feature>
<feature type="coiled-coil region" evidence="1">
    <location>
        <begin position="178"/>
        <end position="307"/>
    </location>
</feature>
<protein>
    <submittedName>
        <fullName evidence="3">Uncharacterized protein</fullName>
    </submittedName>
</protein>
<feature type="region of interest" description="Disordered" evidence="2">
    <location>
        <begin position="392"/>
        <end position="530"/>
    </location>
</feature>
<evidence type="ECO:0000313" key="3">
    <source>
        <dbReference type="EMBL" id="KAK0181041.1"/>
    </source>
</evidence>
<comment type="caution">
    <text evidence="3">The sequence shown here is derived from an EMBL/GenBank/DDBJ whole genome shotgun (WGS) entry which is preliminary data.</text>
</comment>
<evidence type="ECO:0000256" key="1">
    <source>
        <dbReference type="SAM" id="Coils"/>
    </source>
</evidence>
<dbReference type="Proteomes" id="UP001168972">
    <property type="component" value="Unassembled WGS sequence"/>
</dbReference>
<dbReference type="AlphaFoldDB" id="A0AA39G4C3"/>
<feature type="compositionally biased region" description="Low complexity" evidence="2">
    <location>
        <begin position="15"/>
        <end position="32"/>
    </location>
</feature>
<feature type="compositionally biased region" description="Low complexity" evidence="2">
    <location>
        <begin position="495"/>
        <end position="511"/>
    </location>
</feature>
<reference evidence="3" key="2">
    <citation type="submission" date="2023-03" db="EMBL/GenBank/DDBJ databases">
        <authorList>
            <person name="Inwood S.N."/>
            <person name="Skelly J.G."/>
            <person name="Guhlin J."/>
            <person name="Harrop T.W.R."/>
            <person name="Goldson S.G."/>
            <person name="Dearden P.K."/>
        </authorList>
    </citation>
    <scope>NUCLEOTIDE SEQUENCE</scope>
    <source>
        <strain evidence="3">Lincoln</strain>
        <tissue evidence="3">Whole body</tissue>
    </source>
</reference>
<keyword evidence="1" id="KW-0175">Coiled coil</keyword>